<gene>
    <name evidence="16" type="primary">AKR1</name>
    <name evidence="16" type="ORF">KQ657_003596</name>
</gene>
<evidence type="ECO:0000313" key="16">
    <source>
        <dbReference type="EMBL" id="KAG7191283.1"/>
    </source>
</evidence>
<dbReference type="InterPro" id="IPR002110">
    <property type="entry name" value="Ankyrin_rpt"/>
</dbReference>
<evidence type="ECO:0000256" key="8">
    <source>
        <dbReference type="ARBA" id="ARBA00023139"/>
    </source>
</evidence>
<dbReference type="InterPro" id="IPR001594">
    <property type="entry name" value="Palmitoyltrfase_DHHC"/>
</dbReference>
<dbReference type="GO" id="GO:0019706">
    <property type="term" value="F:protein-cysteine S-palmitoyltransferase activity"/>
    <property type="evidence" value="ECO:0007669"/>
    <property type="project" value="UniProtKB-EC"/>
</dbReference>
<dbReference type="GO" id="GO:0016020">
    <property type="term" value="C:membrane"/>
    <property type="evidence" value="ECO:0007669"/>
    <property type="project" value="UniProtKB-SubCell"/>
</dbReference>
<evidence type="ECO:0000256" key="14">
    <source>
        <dbReference type="SAM" id="MobiDB-lite"/>
    </source>
</evidence>
<dbReference type="OrthoDB" id="6781668at2759"/>
<accession>A0A9P7V4R5</accession>
<dbReference type="GeneID" id="66116970"/>
<evidence type="ECO:0000256" key="7">
    <source>
        <dbReference type="ARBA" id="ARBA00023136"/>
    </source>
</evidence>
<evidence type="ECO:0000256" key="10">
    <source>
        <dbReference type="ARBA" id="ARBA00023315"/>
    </source>
</evidence>
<dbReference type="EC" id="2.3.1.225" evidence="13"/>
<evidence type="ECO:0000256" key="5">
    <source>
        <dbReference type="ARBA" id="ARBA00022989"/>
    </source>
</evidence>
<evidence type="ECO:0000256" key="2">
    <source>
        <dbReference type="ARBA" id="ARBA00010104"/>
    </source>
</evidence>
<feature type="transmembrane region" description="Helical" evidence="13">
    <location>
        <begin position="555"/>
        <end position="575"/>
    </location>
</feature>
<dbReference type="Gene3D" id="1.25.40.20">
    <property type="entry name" value="Ankyrin repeat-containing domain"/>
    <property type="match status" value="2"/>
</dbReference>
<feature type="transmembrane region" description="Helical" evidence="13">
    <location>
        <begin position="362"/>
        <end position="382"/>
    </location>
</feature>
<evidence type="ECO:0000256" key="1">
    <source>
        <dbReference type="ARBA" id="ARBA00004141"/>
    </source>
</evidence>
<evidence type="ECO:0000256" key="4">
    <source>
        <dbReference type="ARBA" id="ARBA00022737"/>
    </source>
</evidence>
<organism evidence="16 17">
    <name type="scientific">Scheffersomyces spartinae</name>
    <dbReference type="NCBI Taxonomy" id="45513"/>
    <lineage>
        <taxon>Eukaryota</taxon>
        <taxon>Fungi</taxon>
        <taxon>Dikarya</taxon>
        <taxon>Ascomycota</taxon>
        <taxon>Saccharomycotina</taxon>
        <taxon>Pichiomycetes</taxon>
        <taxon>Debaryomycetaceae</taxon>
        <taxon>Scheffersomyces</taxon>
    </lineage>
</organism>
<proteinExistence type="inferred from homology"/>
<evidence type="ECO:0000256" key="6">
    <source>
        <dbReference type="ARBA" id="ARBA00023043"/>
    </source>
</evidence>
<dbReference type="PRINTS" id="PR01415">
    <property type="entry name" value="ANKYRIN"/>
</dbReference>
<dbReference type="RefSeq" id="XP_043046838.1">
    <property type="nucleotide sequence ID" value="XM_043194299.1"/>
</dbReference>
<evidence type="ECO:0000256" key="11">
    <source>
        <dbReference type="ARBA" id="ARBA00048048"/>
    </source>
</evidence>
<keyword evidence="13" id="KW-0808">Transferase</keyword>
<feature type="transmembrane region" description="Helical" evidence="13">
    <location>
        <begin position="388"/>
        <end position="407"/>
    </location>
</feature>
<feature type="domain" description="Palmitoyltransferase DHHC" evidence="15">
    <location>
        <begin position="507"/>
        <end position="646"/>
    </location>
</feature>
<feature type="transmembrane region" description="Helical" evidence="13">
    <location>
        <begin position="427"/>
        <end position="448"/>
    </location>
</feature>
<feature type="repeat" description="ANK" evidence="12">
    <location>
        <begin position="140"/>
        <end position="172"/>
    </location>
</feature>
<sequence length="818" mass="92767">MVESVDLDGHEAVTKPLLLDTLEAEKNAVPGATSELPTNHDDNAEQIEQIELGTLKSVEVPLTDQRFDIESIKSTEAILETTQDQLNQLGEIEGHLIITEAEIKPTLAKFMATTQTGDLDAVKELVESGGIEDVNETFSDGITALHWACINNRLSVVKYLCQNGADPNQLGGDLNATPLHWACRNGLVYIAEYLISEAGADPRLRDVQGYNALHLSIHSLNIMLVLYMILTCCTPRNDKQPPLHIDDPDVANRTSLHWAAYQGDITSVNLLLRFGADVNKVDDALFLPIHWAFMKGYKNVLKTLIEHGSDVSAKNNQGKDCFEIAKDMNIYKMWIKVLKEARRDPKNNWANKAPPSILTPKIGKVITFLSPYVFLPVSFNILDFNKDYPIPRIFAAIFSCVATIYLVQKFIIPSYLIDDRPLAKSPLLSGIFSGTAFWCIVVFLYNIIPKLILLKHIFGIFILASLISIFTYTFFKSMFINPGYVATPADNKVIYNQMMTLIALGKFDIDHFCIHTLVRKPLRSRYSRATKRLVARFDHFCPWIYNEVGVRNHKLFLIFVYTLALAVIYFTVLSFKMFDKEEDGYDSDVEGDLKCWLLNEQLCFGYSKHPFHFNLMVWCWLQFIWIVFLCLGQTFQILKGLTTWEFSTLGRRIQIHNHSTLPLDFARAIGGSTANSGSGSDSLVGATSESMTGNSTPEPQESTTGAMYQRNESDLLFKLLGLDQFYLTFKIVLIQLIEKISSKHGNNSSHLEYTSLRSINIPTDFGFKQNWLDFWFLGEIKWRNLFYLPIQGENNLNGRVVDYYKLYEYPSKNAEVVV</sequence>
<dbReference type="AlphaFoldDB" id="A0A9P7V4R5"/>
<feature type="region of interest" description="Disordered" evidence="14">
    <location>
        <begin position="674"/>
        <end position="705"/>
    </location>
</feature>
<evidence type="ECO:0000256" key="3">
    <source>
        <dbReference type="ARBA" id="ARBA00022692"/>
    </source>
</evidence>
<keyword evidence="8" id="KW-0564">Palmitate</keyword>
<dbReference type="SUPFAM" id="SSF48403">
    <property type="entry name" value="Ankyrin repeat"/>
    <property type="match status" value="1"/>
</dbReference>
<dbReference type="SMART" id="SM00248">
    <property type="entry name" value="ANK"/>
    <property type="match status" value="6"/>
</dbReference>
<comment type="catalytic activity">
    <reaction evidence="11 13">
        <text>L-cysteinyl-[protein] + hexadecanoyl-CoA = S-hexadecanoyl-L-cysteinyl-[protein] + CoA</text>
        <dbReference type="Rhea" id="RHEA:36683"/>
        <dbReference type="Rhea" id="RHEA-COMP:10131"/>
        <dbReference type="Rhea" id="RHEA-COMP:11032"/>
        <dbReference type="ChEBI" id="CHEBI:29950"/>
        <dbReference type="ChEBI" id="CHEBI:57287"/>
        <dbReference type="ChEBI" id="CHEBI:57379"/>
        <dbReference type="ChEBI" id="CHEBI:74151"/>
        <dbReference type="EC" id="2.3.1.225"/>
    </reaction>
</comment>
<evidence type="ECO:0000256" key="13">
    <source>
        <dbReference type="RuleBase" id="RU079119"/>
    </source>
</evidence>
<comment type="subcellular location">
    <subcellularLocation>
        <location evidence="1">Membrane</location>
        <topology evidence="1">Multi-pass membrane protein</topology>
    </subcellularLocation>
</comment>
<dbReference type="PANTHER" id="PTHR24161">
    <property type="entry name" value="ANK_REP_REGION DOMAIN-CONTAINING PROTEIN-RELATED"/>
    <property type="match status" value="1"/>
</dbReference>
<evidence type="ECO:0000256" key="9">
    <source>
        <dbReference type="ARBA" id="ARBA00023288"/>
    </source>
</evidence>
<comment type="caution">
    <text evidence="16">The sequence shown here is derived from an EMBL/GenBank/DDBJ whole genome shotgun (WGS) entry which is preliminary data.</text>
</comment>
<comment type="domain">
    <text evidence="13">The DHHC domain is required for palmitoyltransferase activity.</text>
</comment>
<dbReference type="PROSITE" id="PS50088">
    <property type="entry name" value="ANK_REPEAT"/>
    <property type="match status" value="3"/>
</dbReference>
<dbReference type="Pfam" id="PF12796">
    <property type="entry name" value="Ank_2"/>
    <property type="match status" value="3"/>
</dbReference>
<dbReference type="Pfam" id="PF01529">
    <property type="entry name" value="DHHC"/>
    <property type="match status" value="1"/>
</dbReference>
<keyword evidence="5 13" id="KW-1133">Transmembrane helix</keyword>
<dbReference type="EMBL" id="JAHMUF010000036">
    <property type="protein sequence ID" value="KAG7191283.1"/>
    <property type="molecule type" value="Genomic_DNA"/>
</dbReference>
<dbReference type="Proteomes" id="UP000790833">
    <property type="component" value="Unassembled WGS sequence"/>
</dbReference>
<protein>
    <recommendedName>
        <fullName evidence="13">Palmitoyltransferase</fullName>
        <ecNumber evidence="13">2.3.1.225</ecNumber>
    </recommendedName>
</protein>
<evidence type="ECO:0000313" key="17">
    <source>
        <dbReference type="Proteomes" id="UP000790833"/>
    </source>
</evidence>
<keyword evidence="10 13" id="KW-0012">Acyltransferase</keyword>
<dbReference type="InterPro" id="IPR036770">
    <property type="entry name" value="Ankyrin_rpt-contain_sf"/>
</dbReference>
<dbReference type="PROSITE" id="PS50216">
    <property type="entry name" value="DHHC"/>
    <property type="match status" value="1"/>
</dbReference>
<feature type="transmembrane region" description="Helical" evidence="13">
    <location>
        <begin position="454"/>
        <end position="475"/>
    </location>
</feature>
<comment type="similarity">
    <text evidence="2">Belongs to the DHHC palmitoyltransferase family. AKR/ZDHHC17 subfamily.</text>
</comment>
<feature type="transmembrane region" description="Helical" evidence="13">
    <location>
        <begin position="611"/>
        <end position="631"/>
    </location>
</feature>
<dbReference type="PROSITE" id="PS50297">
    <property type="entry name" value="ANK_REP_REGION"/>
    <property type="match status" value="3"/>
</dbReference>
<evidence type="ECO:0000256" key="12">
    <source>
        <dbReference type="PROSITE-ProRule" id="PRU00023"/>
    </source>
</evidence>
<keyword evidence="9" id="KW-0449">Lipoprotein</keyword>
<feature type="repeat" description="ANK" evidence="12">
    <location>
        <begin position="251"/>
        <end position="283"/>
    </location>
</feature>
<keyword evidence="4" id="KW-0677">Repeat</keyword>
<keyword evidence="3 13" id="KW-0812">Transmembrane</keyword>
<dbReference type="PANTHER" id="PTHR24161:SF85">
    <property type="entry name" value="PALMITOYLTRANSFERASE HIP14"/>
    <property type="match status" value="1"/>
</dbReference>
<keyword evidence="17" id="KW-1185">Reference proteome</keyword>
<name>A0A9P7V4R5_9ASCO</name>
<feature type="repeat" description="ANK" evidence="12">
    <location>
        <begin position="288"/>
        <end position="316"/>
    </location>
</feature>
<reference evidence="16" key="1">
    <citation type="submission" date="2021-03" db="EMBL/GenBank/DDBJ databases">
        <authorList>
            <person name="Palmer J.M."/>
        </authorList>
    </citation>
    <scope>NUCLEOTIDE SEQUENCE</scope>
    <source>
        <strain evidence="16">ARV_011</strain>
    </source>
</reference>
<evidence type="ECO:0000259" key="15">
    <source>
        <dbReference type="Pfam" id="PF01529"/>
    </source>
</evidence>
<keyword evidence="7 13" id="KW-0472">Membrane</keyword>
<keyword evidence="6 12" id="KW-0040">ANK repeat</keyword>